<feature type="transmembrane region" description="Helical" evidence="9">
    <location>
        <begin position="26"/>
        <end position="46"/>
    </location>
</feature>
<dbReference type="GO" id="GO:0046872">
    <property type="term" value="F:metal ion binding"/>
    <property type="evidence" value="ECO:0007669"/>
    <property type="project" value="UniProtKB-KW"/>
</dbReference>
<feature type="binding site" description="axial binding residue" evidence="8">
    <location>
        <position position="83"/>
    </location>
    <ligand>
        <name>heme</name>
        <dbReference type="ChEBI" id="CHEBI:30413"/>
        <note>ligand shared with second transmembrane subunit</note>
    </ligand>
    <ligandPart>
        <name>Fe</name>
        <dbReference type="ChEBI" id="CHEBI:18248"/>
    </ligandPart>
</feature>
<dbReference type="GO" id="GO:0006099">
    <property type="term" value="P:tricarboxylic acid cycle"/>
    <property type="evidence" value="ECO:0007669"/>
    <property type="project" value="InterPro"/>
</dbReference>
<dbReference type="AlphaFoldDB" id="A0A343UY25"/>
<dbReference type="InterPro" id="IPR014314">
    <property type="entry name" value="Succ_DH_cytb556"/>
</dbReference>
<protein>
    <submittedName>
        <fullName evidence="10">Succinate:cytochrome c oxidoreductase subunit 3</fullName>
    </submittedName>
</protein>
<evidence type="ECO:0000256" key="7">
    <source>
        <dbReference type="ARBA" id="ARBA00023136"/>
    </source>
</evidence>
<evidence type="ECO:0000256" key="9">
    <source>
        <dbReference type="SAM" id="Phobius"/>
    </source>
</evidence>
<dbReference type="GO" id="GO:0005739">
    <property type="term" value="C:mitochondrion"/>
    <property type="evidence" value="ECO:0007669"/>
    <property type="project" value="GOC"/>
</dbReference>
<feature type="transmembrane region" description="Helical" evidence="9">
    <location>
        <begin position="105"/>
        <end position="123"/>
    </location>
</feature>
<evidence type="ECO:0000256" key="1">
    <source>
        <dbReference type="ARBA" id="ARBA00004141"/>
    </source>
</evidence>
<evidence type="ECO:0000313" key="10">
    <source>
        <dbReference type="EMBL" id="AVK39582.1"/>
    </source>
</evidence>
<gene>
    <name evidence="10" type="primary">sdh3</name>
</gene>
<dbReference type="NCBIfam" id="TIGR02970">
    <property type="entry name" value="succ_dehyd_cytB"/>
    <property type="match status" value="1"/>
</dbReference>
<accession>A0A343UY25</accession>
<keyword evidence="6 8" id="KW-0408">Iron</keyword>
<keyword evidence="10" id="KW-0496">Mitochondrion</keyword>
<dbReference type="CDD" id="cd03499">
    <property type="entry name" value="SQR_TypeC_SdhC"/>
    <property type="match status" value="1"/>
</dbReference>
<dbReference type="PANTHER" id="PTHR10978:SF5">
    <property type="entry name" value="SUCCINATE DEHYDROGENASE CYTOCHROME B560 SUBUNIT, MITOCHONDRIAL"/>
    <property type="match status" value="1"/>
</dbReference>
<evidence type="ECO:0000256" key="4">
    <source>
        <dbReference type="ARBA" id="ARBA00022723"/>
    </source>
</evidence>
<sequence length="132" mass="15901">MNKIFNRPLSPHITIYSPQLSSLLSIWHRISGIFLTVTLFLILYLLKFSTLQISSIINFHLFTSYYLFFYLLYLLICLIFLYHFINGFRHILWDFGLILTHKYIFMSSVFVIVFLVTFQVFLYKNFNLLICF</sequence>
<dbReference type="SUPFAM" id="SSF81343">
    <property type="entry name" value="Fumarate reductase respiratory complex transmembrane subunits"/>
    <property type="match status" value="1"/>
</dbReference>
<evidence type="ECO:0000256" key="5">
    <source>
        <dbReference type="ARBA" id="ARBA00022989"/>
    </source>
</evidence>
<dbReference type="EMBL" id="MG787098">
    <property type="protein sequence ID" value="AVK39582.1"/>
    <property type="molecule type" value="Genomic_DNA"/>
</dbReference>
<dbReference type="InterPro" id="IPR034804">
    <property type="entry name" value="SQR/QFR_C/D"/>
</dbReference>
<dbReference type="PROSITE" id="PS01000">
    <property type="entry name" value="SDH_CYT_1"/>
    <property type="match status" value="1"/>
</dbReference>
<evidence type="ECO:0000256" key="6">
    <source>
        <dbReference type="ARBA" id="ARBA00023004"/>
    </source>
</evidence>
<dbReference type="InterPro" id="IPR000701">
    <property type="entry name" value="SuccDH_FuR_B_TM-su"/>
</dbReference>
<comment type="cofactor">
    <cofactor evidence="8">
        <name>heme</name>
        <dbReference type="ChEBI" id="CHEBI:30413"/>
    </cofactor>
    <text evidence="8">The heme is bound between the two transmembrane subunits.</text>
</comment>
<organism evidence="10">
    <name type="scientific">Sheathia arcuata</name>
    <dbReference type="NCBI Taxonomy" id="340433"/>
    <lineage>
        <taxon>Eukaryota</taxon>
        <taxon>Rhodophyta</taxon>
        <taxon>Florideophyceae</taxon>
        <taxon>Nemaliophycidae</taxon>
        <taxon>Batrachospermales</taxon>
        <taxon>Batrachospermaceae</taxon>
        <taxon>Sheathia</taxon>
    </lineage>
</organism>
<dbReference type="GO" id="GO:0009055">
    <property type="term" value="F:electron transfer activity"/>
    <property type="evidence" value="ECO:0007669"/>
    <property type="project" value="InterPro"/>
</dbReference>
<keyword evidence="2 8" id="KW-0349">Heme</keyword>
<keyword evidence="7 9" id="KW-0472">Membrane</keyword>
<dbReference type="GO" id="GO:0016020">
    <property type="term" value="C:membrane"/>
    <property type="evidence" value="ECO:0007669"/>
    <property type="project" value="UniProtKB-SubCell"/>
</dbReference>
<name>A0A343UY25_9FLOR</name>
<comment type="subcellular location">
    <subcellularLocation>
        <location evidence="1">Membrane</location>
        <topology evidence="1">Multi-pass membrane protein</topology>
    </subcellularLocation>
</comment>
<reference evidence="10" key="1">
    <citation type="journal article" date="2018" name="Mitochondrial DNA Part B Resour">
        <title>Complete mitochondrial genomes of six species of the freshwater red algal order Batrachospermales (Rhodophyta).</title>
        <authorList>
            <person name="Paiano M.O."/>
            <person name="Del Cortona A."/>
            <person name="Costa J.F."/>
            <person name="Liu S.-L."/>
            <person name="Verbruggen H."/>
            <person name="De Clerck O."/>
            <person name="Necchi O."/>
        </authorList>
    </citation>
    <scope>NUCLEOTIDE SEQUENCE</scope>
    <source>
        <strain evidence="10">J.0228</strain>
    </source>
</reference>
<dbReference type="GO" id="GO:0006121">
    <property type="term" value="P:mitochondrial electron transport, succinate to ubiquinone"/>
    <property type="evidence" value="ECO:0007669"/>
    <property type="project" value="TreeGrafter"/>
</dbReference>
<keyword evidence="3 9" id="KW-0812">Transmembrane</keyword>
<dbReference type="PIRSF" id="PIRSF000178">
    <property type="entry name" value="SDH_cyt_b560"/>
    <property type="match status" value="1"/>
</dbReference>
<dbReference type="PANTHER" id="PTHR10978">
    <property type="entry name" value="SUCCINATE DEHYDROGENASE CYTOCHROME B560 SUBUNIT"/>
    <property type="match status" value="1"/>
</dbReference>
<evidence type="ECO:0000256" key="3">
    <source>
        <dbReference type="ARBA" id="ARBA00022692"/>
    </source>
</evidence>
<evidence type="ECO:0000256" key="8">
    <source>
        <dbReference type="PIRSR" id="PIRSR000178-1"/>
    </source>
</evidence>
<dbReference type="Pfam" id="PF01127">
    <property type="entry name" value="Sdh_cyt"/>
    <property type="match status" value="1"/>
</dbReference>
<evidence type="ECO:0000256" key="2">
    <source>
        <dbReference type="ARBA" id="ARBA00022617"/>
    </source>
</evidence>
<dbReference type="Gene3D" id="1.20.1300.10">
    <property type="entry name" value="Fumarate reductase/succinate dehydrogenase, transmembrane subunit"/>
    <property type="match status" value="1"/>
</dbReference>
<geneLocation type="mitochondrion" evidence="10"/>
<keyword evidence="5 9" id="KW-1133">Transmembrane helix</keyword>
<proteinExistence type="predicted"/>
<reference evidence="10" key="2">
    <citation type="submission" date="2018-01" db="EMBL/GenBank/DDBJ databases">
        <authorList>
            <person name="Gaut B.S."/>
            <person name="Morton B.R."/>
            <person name="Clegg M.T."/>
            <person name="Duvall M.R."/>
        </authorList>
    </citation>
    <scope>NUCLEOTIDE SEQUENCE</scope>
    <source>
        <strain evidence="10">J.0228</strain>
    </source>
</reference>
<keyword evidence="4 8" id="KW-0479">Metal-binding</keyword>
<feature type="transmembrane region" description="Helical" evidence="9">
    <location>
        <begin position="67"/>
        <end position="85"/>
    </location>
</feature>
<dbReference type="InterPro" id="IPR018495">
    <property type="entry name" value="Succ_DH_cyt_bsu_CS"/>
</dbReference>